<dbReference type="AlphaFoldDB" id="A0A1V9X7H5"/>
<feature type="compositionally biased region" description="Low complexity" evidence="1">
    <location>
        <begin position="190"/>
        <end position="200"/>
    </location>
</feature>
<comment type="caution">
    <text evidence="2">The sequence shown here is derived from an EMBL/GenBank/DDBJ whole genome shotgun (WGS) entry which is preliminary data.</text>
</comment>
<organism evidence="2 3">
    <name type="scientific">Tropilaelaps mercedesae</name>
    <dbReference type="NCBI Taxonomy" id="418985"/>
    <lineage>
        <taxon>Eukaryota</taxon>
        <taxon>Metazoa</taxon>
        <taxon>Ecdysozoa</taxon>
        <taxon>Arthropoda</taxon>
        <taxon>Chelicerata</taxon>
        <taxon>Arachnida</taxon>
        <taxon>Acari</taxon>
        <taxon>Parasitiformes</taxon>
        <taxon>Mesostigmata</taxon>
        <taxon>Gamasina</taxon>
        <taxon>Dermanyssoidea</taxon>
        <taxon>Laelapidae</taxon>
        <taxon>Tropilaelaps</taxon>
    </lineage>
</organism>
<evidence type="ECO:0000313" key="3">
    <source>
        <dbReference type="Proteomes" id="UP000192247"/>
    </source>
</evidence>
<sequence length="231" mass="25413">MSHDSIYAAIWFRMYRSRWNRQGKADFAFLFTGLANYLQWVSGQTAGKRAGGLGKGIGVCCTCFLIAFYCRSVKLDDKIFESIKETAPIVEIDDLILQRVGSAYYYNPQPSVERRHTLASSNQKASWWQMRHGDADEISIYSGGGGTRPGSAASSIIGQGAHAFHPHIIIPRGFHHAEYIPASEVCSSIHSSPLHGSSPGPQTPLSFMSIDIPEEPEPDLERPSTSRVPIG</sequence>
<dbReference type="OrthoDB" id="6482510at2759"/>
<feature type="region of interest" description="Disordered" evidence="1">
    <location>
        <begin position="190"/>
        <end position="231"/>
    </location>
</feature>
<accession>A0A1V9X7H5</accession>
<evidence type="ECO:0000313" key="2">
    <source>
        <dbReference type="EMBL" id="OQR69529.1"/>
    </source>
</evidence>
<name>A0A1V9X7H5_9ACAR</name>
<proteinExistence type="predicted"/>
<keyword evidence="3" id="KW-1185">Reference proteome</keyword>
<evidence type="ECO:0000256" key="1">
    <source>
        <dbReference type="SAM" id="MobiDB-lite"/>
    </source>
</evidence>
<gene>
    <name evidence="2" type="ORF">BIW11_12198</name>
</gene>
<dbReference type="Proteomes" id="UP000192247">
    <property type="component" value="Unassembled WGS sequence"/>
</dbReference>
<protein>
    <submittedName>
        <fullName evidence="2">Uncharacterized protein</fullName>
    </submittedName>
</protein>
<reference evidence="2 3" key="1">
    <citation type="journal article" date="2017" name="Gigascience">
        <title>Draft genome of the honey bee ectoparasitic mite, Tropilaelaps mercedesae, is shaped by the parasitic life history.</title>
        <authorList>
            <person name="Dong X."/>
            <person name="Armstrong S.D."/>
            <person name="Xia D."/>
            <person name="Makepeace B.L."/>
            <person name="Darby A.C."/>
            <person name="Kadowaki T."/>
        </authorList>
    </citation>
    <scope>NUCLEOTIDE SEQUENCE [LARGE SCALE GENOMIC DNA]</scope>
    <source>
        <strain evidence="2">Wuxi-XJTLU</strain>
    </source>
</reference>
<dbReference type="EMBL" id="MNPL01020575">
    <property type="protein sequence ID" value="OQR69529.1"/>
    <property type="molecule type" value="Genomic_DNA"/>
</dbReference>
<dbReference type="InParanoid" id="A0A1V9X7H5"/>